<evidence type="ECO:0000313" key="2">
    <source>
        <dbReference type="EMBL" id="KLU88263.1"/>
    </source>
</evidence>
<dbReference type="OrthoDB" id="8922241at2759"/>
<organism evidence="3 4">
    <name type="scientific">Magnaporthiopsis poae (strain ATCC 64411 / 73-15)</name>
    <name type="common">Kentucky bluegrass fungus</name>
    <name type="synonym">Magnaporthe poae</name>
    <dbReference type="NCBI Taxonomy" id="644358"/>
    <lineage>
        <taxon>Eukaryota</taxon>
        <taxon>Fungi</taxon>
        <taxon>Dikarya</taxon>
        <taxon>Ascomycota</taxon>
        <taxon>Pezizomycotina</taxon>
        <taxon>Sordariomycetes</taxon>
        <taxon>Sordariomycetidae</taxon>
        <taxon>Magnaporthales</taxon>
        <taxon>Magnaporthaceae</taxon>
        <taxon>Magnaporthiopsis</taxon>
    </lineage>
</organism>
<dbReference type="eggNOG" id="ENOG502T4YS">
    <property type="taxonomic scope" value="Eukaryota"/>
</dbReference>
<reference evidence="2" key="2">
    <citation type="submission" date="2010-05" db="EMBL/GenBank/DDBJ databases">
        <title>The Genome Sequence of Magnaporthe poae strain ATCC 64411.</title>
        <authorList>
            <consortium name="The Broad Institute Genome Sequencing Platform"/>
            <consortium name="Broad Institute Genome Sequencing Center for Infectious Disease"/>
            <person name="Ma L.-J."/>
            <person name="Dead R."/>
            <person name="Young S."/>
            <person name="Zeng Q."/>
            <person name="Koehrsen M."/>
            <person name="Alvarado L."/>
            <person name="Berlin A."/>
            <person name="Chapman S.B."/>
            <person name="Chen Z."/>
            <person name="Freedman E."/>
            <person name="Gellesch M."/>
            <person name="Goldberg J."/>
            <person name="Griggs A."/>
            <person name="Gujja S."/>
            <person name="Heilman E.R."/>
            <person name="Heiman D."/>
            <person name="Hepburn T."/>
            <person name="Howarth C."/>
            <person name="Jen D."/>
            <person name="Larson L."/>
            <person name="Mehta T."/>
            <person name="Neiman D."/>
            <person name="Pearson M."/>
            <person name="Roberts A."/>
            <person name="Saif S."/>
            <person name="Shea T."/>
            <person name="Shenoy N."/>
            <person name="Sisk P."/>
            <person name="Stolte C."/>
            <person name="Sykes S."/>
            <person name="Walk T."/>
            <person name="White J."/>
            <person name="Yandava C."/>
            <person name="Haas B."/>
            <person name="Nusbaum C."/>
            <person name="Birren B."/>
        </authorList>
    </citation>
    <scope>NUCLEOTIDE SEQUENCE</scope>
    <source>
        <strain evidence="2">ATCC 64411</strain>
    </source>
</reference>
<reference evidence="3" key="4">
    <citation type="journal article" date="2015" name="G3 (Bethesda)">
        <title>Genome sequences of three phytopathogenic species of the Magnaporthaceae family of fungi.</title>
        <authorList>
            <person name="Okagaki L.H."/>
            <person name="Nunes C.C."/>
            <person name="Sailsbery J."/>
            <person name="Clay B."/>
            <person name="Brown D."/>
            <person name="John T."/>
            <person name="Oh Y."/>
            <person name="Young N."/>
            <person name="Fitzgerald M."/>
            <person name="Haas B.J."/>
            <person name="Zeng Q."/>
            <person name="Young S."/>
            <person name="Adiconis X."/>
            <person name="Fan L."/>
            <person name="Levin J.Z."/>
            <person name="Mitchell T.K."/>
            <person name="Okubara P.A."/>
            <person name="Farman M.L."/>
            <person name="Kohn L.M."/>
            <person name="Birren B."/>
            <person name="Ma L.-J."/>
            <person name="Dean R.A."/>
        </authorList>
    </citation>
    <scope>NUCLEOTIDE SEQUENCE</scope>
    <source>
        <strain evidence="3">ATCC 64411 / 73-15</strain>
    </source>
</reference>
<reference evidence="2" key="3">
    <citation type="submission" date="2011-03" db="EMBL/GenBank/DDBJ databases">
        <title>Annotation of Magnaporthe poae ATCC 64411.</title>
        <authorList>
            <person name="Ma L.-J."/>
            <person name="Dead R."/>
            <person name="Young S.K."/>
            <person name="Zeng Q."/>
            <person name="Gargeya S."/>
            <person name="Fitzgerald M."/>
            <person name="Haas B."/>
            <person name="Abouelleil A."/>
            <person name="Alvarado L."/>
            <person name="Arachchi H.M."/>
            <person name="Berlin A."/>
            <person name="Brown A."/>
            <person name="Chapman S.B."/>
            <person name="Chen Z."/>
            <person name="Dunbar C."/>
            <person name="Freedman E."/>
            <person name="Gearin G."/>
            <person name="Gellesch M."/>
            <person name="Goldberg J."/>
            <person name="Griggs A."/>
            <person name="Gujja S."/>
            <person name="Heiman D."/>
            <person name="Howarth C."/>
            <person name="Larson L."/>
            <person name="Lui A."/>
            <person name="MacDonald P.J.P."/>
            <person name="Mehta T."/>
            <person name="Montmayeur A."/>
            <person name="Murphy C."/>
            <person name="Neiman D."/>
            <person name="Pearson M."/>
            <person name="Priest M."/>
            <person name="Roberts A."/>
            <person name="Saif S."/>
            <person name="Shea T."/>
            <person name="Shenoy N."/>
            <person name="Sisk P."/>
            <person name="Stolte C."/>
            <person name="Sykes S."/>
            <person name="Yandava C."/>
            <person name="Wortman J."/>
            <person name="Nusbaum C."/>
            <person name="Birren B."/>
        </authorList>
    </citation>
    <scope>NUCLEOTIDE SEQUENCE</scope>
    <source>
        <strain evidence="2">ATCC 64411</strain>
    </source>
</reference>
<evidence type="ECO:0000313" key="3">
    <source>
        <dbReference type="EnsemblFungi" id="MAPG_07250T0"/>
    </source>
</evidence>
<dbReference type="Proteomes" id="UP000011715">
    <property type="component" value="Unassembled WGS sequence"/>
</dbReference>
<dbReference type="AlphaFoldDB" id="A0A0C4E461"/>
<feature type="region of interest" description="Disordered" evidence="1">
    <location>
        <begin position="145"/>
        <end position="165"/>
    </location>
</feature>
<evidence type="ECO:0000256" key="1">
    <source>
        <dbReference type="SAM" id="MobiDB-lite"/>
    </source>
</evidence>
<proteinExistence type="predicted"/>
<dbReference type="EMBL" id="GL876971">
    <property type="protein sequence ID" value="KLU88263.1"/>
    <property type="molecule type" value="Genomic_DNA"/>
</dbReference>
<dbReference type="EnsemblFungi" id="MAPG_07250T0">
    <property type="protein sequence ID" value="MAPG_07250T0"/>
    <property type="gene ID" value="MAPG_07250"/>
</dbReference>
<protein>
    <submittedName>
        <fullName evidence="2 3">Uncharacterized protein</fullName>
    </submittedName>
</protein>
<reference evidence="4" key="1">
    <citation type="submission" date="2010-05" db="EMBL/GenBank/DDBJ databases">
        <title>The genome sequence of Magnaporthe poae strain ATCC 64411.</title>
        <authorList>
            <person name="Ma L.-J."/>
            <person name="Dead R."/>
            <person name="Young S."/>
            <person name="Zeng Q."/>
            <person name="Koehrsen M."/>
            <person name="Alvarado L."/>
            <person name="Berlin A."/>
            <person name="Chapman S.B."/>
            <person name="Chen Z."/>
            <person name="Freedman E."/>
            <person name="Gellesch M."/>
            <person name="Goldberg J."/>
            <person name="Griggs A."/>
            <person name="Gujja S."/>
            <person name="Heilman E.R."/>
            <person name="Heiman D."/>
            <person name="Hepburn T."/>
            <person name="Howarth C."/>
            <person name="Jen D."/>
            <person name="Larson L."/>
            <person name="Mehta T."/>
            <person name="Neiman D."/>
            <person name="Pearson M."/>
            <person name="Roberts A."/>
            <person name="Saif S."/>
            <person name="Shea T."/>
            <person name="Shenoy N."/>
            <person name="Sisk P."/>
            <person name="Stolte C."/>
            <person name="Sykes S."/>
            <person name="Walk T."/>
            <person name="White J."/>
            <person name="Yandava C."/>
            <person name="Haas B."/>
            <person name="Nusbaum C."/>
            <person name="Birren B."/>
        </authorList>
    </citation>
    <scope>NUCLEOTIDE SEQUENCE [LARGE SCALE GENOMIC DNA]</scope>
    <source>
        <strain evidence="4">ATCC 64411 / 73-15</strain>
    </source>
</reference>
<evidence type="ECO:0000313" key="4">
    <source>
        <dbReference type="Proteomes" id="UP000011715"/>
    </source>
</evidence>
<gene>
    <name evidence="2" type="ORF">MAPG_07250</name>
</gene>
<dbReference type="EMBL" id="ADBL01001754">
    <property type="status" value="NOT_ANNOTATED_CDS"/>
    <property type="molecule type" value="Genomic_DNA"/>
</dbReference>
<sequence>MRDTPTAPGGDQWPVMNVQYPAVQGDGAQMTEIYGNGLQGFGIEETRGFQGLGFPTDLIPGYQFPDILPSQLDNTQPYPTGGGAPRALVDLNGFQSQQQIAGWPLGADLSLLQAPLAAQTESPSWTLVPWALPMTPVPVVSAGDARATASLSPPSPSPAPRGHPCGDCGDRVRPFSSRKDLLRHCRSKHWPYSYQCWCGSTTQRKDNHHRHMKKCATTTTTVTSVMQCGSCGEETNQVAVHRAHVQSCGDGKKGRPAKQRRTDAALGLHLRSRGWDI</sequence>
<dbReference type="VEuPathDB" id="FungiDB:MAPG_07250"/>
<accession>A0A0C4E461</accession>
<name>A0A0C4E461_MAGP6</name>
<reference evidence="3" key="5">
    <citation type="submission" date="2015-06" db="UniProtKB">
        <authorList>
            <consortium name="EnsemblFungi"/>
        </authorList>
    </citation>
    <scope>IDENTIFICATION</scope>
    <source>
        <strain evidence="3">ATCC 64411</strain>
    </source>
</reference>
<dbReference type="STRING" id="644358.A0A0C4E461"/>
<keyword evidence="4" id="KW-1185">Reference proteome</keyword>